<dbReference type="Proteomes" id="UP000019095">
    <property type="component" value="Chromosome"/>
</dbReference>
<reference evidence="3 4" key="1">
    <citation type="journal article" date="2014" name="Microbiology">
        <title>Unravelling the complete genome sequence of Advenella mimigardefordensis strain DPN7T and novel insights in the catabolism of the xenobiotic polythioester precursor 3,3'-dithiodipropionate.</title>
        <authorList>
            <person name="Wubbeler J.H."/>
            <person name="Hiessl S."/>
            <person name="Schuldes J."/>
            <person name="Thurmer A."/>
            <person name="Daniel R."/>
            <person name="Steinbuchel A."/>
        </authorList>
    </citation>
    <scope>NUCLEOTIDE SEQUENCE [LARGE SCALE GENOMIC DNA]</scope>
    <source>
        <strain evidence="4">DSM 17166 / LMG 22922 / DPN7</strain>
    </source>
</reference>
<dbReference type="STRING" id="1247726.MIM_c37780"/>
<sequence>MMDISEQDDNQNKELQIVRLEYELKRFEQAQQVNESLWLEKETSLNSIISEQKKVISLLESLLKSNQQMLDTAQISYAKQDEQFNLLSEQVSHSLDQTGEQVEILKQTAIRAEQLLLQKDIELNGCKNRLESLVQEVKKLEKFNEESSKANNLAIEREEHLQGLIVQLREKETNLSKIYERALADKESFAKELETARTEIATGHAQQAAFNDLQRRYETLCISHDSLQALSKEYEDKTDRLQLVVDEQQSTMSNLRSTNARFQTEITSQLEKNRALSLESKSLIDKLSVLKAQNQELESRLEAALERVHVVEENKNKLDLELEKIRVKMNGLSAREIRYKQQIAEFDDKFVEAQDKLRGTISFQLGYAILQAGKSLHGLFHLPTALFKIRKVAKQRKLSKQFKFEKVSPSTKTNRESVNLTPLATVDLKDFNSPVTESQERQLKIAGVMDEFTYHSFAPEANILQLHPDNWEQQLVEFQPDLLFIESAWQGLDGLWKTKISNAKEEIQSAVKWCNLNNVPTMFWNKEDPVHFGTFLPIACMVDFVFTTDIDCIPKYKQRVGHTNVFLLPFAAQPKTHNPIEKFERKDAFNFAGSYYLRYPERQRDFGSLIDTVRQFKGVEIYDRNFDNPHPHYTFPEKYKTFILGKLPFSEIDKAYKGYRYGINMNTIKQSQTMFARRVFELLASNTVVVSNFSRGVRLLFGDLVVSSDNPLQLREGLESVCRDEGMYRKFRLLGLRKVFGEHTYAHRLAYIRAKLSGKQYISSRSKIFVLAAIRSINDYEMVKAGFDRQRYEGKSLVVVAPSHDLAAQLASIDVIVLSSQDQFVTALNEMNANDWISVFSPDDYYGPNYLNDLELATGYSNAEVIGKLSYYSASEVTAQLVNDGKQYSRVSELSARRAIIRRSQLTDALVNGLFSAPEELVLRNANMLAIDEFNYCQHLPFPYSQVLMDLVNDMTVSDTGVSYLNQLVSVSESLPPASGEKSPTEISSGPGLSGAQLFEFIPEPATSAIKFGRQGDSFNINSKLATGKHVYVYTKRNFRREELNLVLNSQFKLECDGTLDTMTVFEFQDKDGKKIAHSMNKIGDHHALAIPEHCVYVRFGMKLLSAGRLSISRLVLGTANETPYAVIGKSNNLVVSKQYPDYDDLYKYGFVHSRLRRYRTAGLVSDVFRVAGKVTNHYREFEGIDVASGDHALLHATLKTGQFRKVLIHILDDKIWDVVKDYLENTKIFIWVHGSEIQHWKRRSFEFKNMSADEVKRQKTPVR</sequence>
<keyword evidence="1" id="KW-0175">Coiled coil</keyword>
<gene>
    <name evidence="3" type="ORF">MIM_c37780</name>
</gene>
<dbReference type="EMBL" id="CP003915">
    <property type="protein sequence ID" value="AHG65835.1"/>
    <property type="molecule type" value="Genomic_DNA"/>
</dbReference>
<evidence type="ECO:0000313" key="3">
    <source>
        <dbReference type="EMBL" id="AHG65835.1"/>
    </source>
</evidence>
<dbReference type="KEGG" id="amim:MIM_c37780"/>
<proteinExistence type="predicted"/>
<feature type="coiled-coil region" evidence="1">
    <location>
        <begin position="280"/>
        <end position="335"/>
    </location>
</feature>
<evidence type="ECO:0000256" key="1">
    <source>
        <dbReference type="SAM" id="Coils"/>
    </source>
</evidence>
<dbReference type="RefSeq" id="WP_052342351.1">
    <property type="nucleotide sequence ID" value="NZ_CP003915.1"/>
</dbReference>
<keyword evidence="4" id="KW-1185">Reference proteome</keyword>
<protein>
    <submittedName>
        <fullName evidence="3">Putative glycosyltransferase</fullName>
    </submittedName>
</protein>
<dbReference type="PATRIC" id="fig|1247726.3.peg.4171"/>
<name>W0PJV6_ADVMD</name>
<organism evidence="3 4">
    <name type="scientific">Advenella mimigardefordensis (strain DSM 17166 / LMG 22922 / DPN7)</name>
    <dbReference type="NCBI Taxonomy" id="1247726"/>
    <lineage>
        <taxon>Bacteria</taxon>
        <taxon>Pseudomonadati</taxon>
        <taxon>Pseudomonadota</taxon>
        <taxon>Betaproteobacteria</taxon>
        <taxon>Burkholderiales</taxon>
        <taxon>Alcaligenaceae</taxon>
    </lineage>
</organism>
<dbReference type="AlphaFoldDB" id="W0PJV6"/>
<dbReference type="eggNOG" id="COG0438">
    <property type="taxonomic scope" value="Bacteria"/>
</dbReference>
<dbReference type="Pfam" id="PF13524">
    <property type="entry name" value="Glyco_trans_1_2"/>
    <property type="match status" value="1"/>
</dbReference>
<accession>W0PJV6</accession>
<evidence type="ECO:0000313" key="4">
    <source>
        <dbReference type="Proteomes" id="UP000019095"/>
    </source>
</evidence>
<dbReference type="HOGENOM" id="CLU_004275_0_0_4"/>
<dbReference type="eggNOG" id="COG1196">
    <property type="taxonomic scope" value="Bacteria"/>
</dbReference>
<evidence type="ECO:0000259" key="2">
    <source>
        <dbReference type="Pfam" id="PF13524"/>
    </source>
</evidence>
<feature type="coiled-coil region" evidence="1">
    <location>
        <begin position="123"/>
        <end position="150"/>
    </location>
</feature>
<keyword evidence="3" id="KW-0808">Transferase</keyword>
<dbReference type="InterPro" id="IPR055259">
    <property type="entry name" value="YkvP/CgeB_Glyco_trans-like"/>
</dbReference>
<feature type="domain" description="Spore protein YkvP/CgeB glycosyl transferase-like" evidence="2">
    <location>
        <begin position="638"/>
        <end position="752"/>
    </location>
</feature>
<dbReference type="GO" id="GO:0016740">
    <property type="term" value="F:transferase activity"/>
    <property type="evidence" value="ECO:0007669"/>
    <property type="project" value="UniProtKB-KW"/>
</dbReference>
<dbReference type="eggNOG" id="COG4641">
    <property type="taxonomic scope" value="Bacteria"/>
</dbReference>
<dbReference type="OrthoDB" id="8756565at2"/>